<dbReference type="Pfam" id="PF16320">
    <property type="entry name" value="Ribosomal_L12_N"/>
    <property type="match status" value="1"/>
</dbReference>
<dbReference type="GeneID" id="38463556"/>
<dbReference type="PANTHER" id="PTHR45987">
    <property type="entry name" value="39S RIBOSOMAL PROTEIN L12"/>
    <property type="match status" value="1"/>
</dbReference>
<dbReference type="InterPro" id="IPR036235">
    <property type="entry name" value="Ribosomal_bL12_oligo_N_sf"/>
</dbReference>
<evidence type="ECO:0000256" key="1">
    <source>
        <dbReference type="ARBA" id="ARBA00007197"/>
    </source>
</evidence>
<dbReference type="Gene3D" id="3.30.1390.10">
    <property type="match status" value="1"/>
</dbReference>
<evidence type="ECO:0000256" key="2">
    <source>
        <dbReference type="ARBA" id="ARBA00022980"/>
    </source>
</evidence>
<evidence type="ECO:0000259" key="5">
    <source>
        <dbReference type="Pfam" id="PF00542"/>
    </source>
</evidence>
<feature type="domain" description="Large ribosomal subunit protein bL12 C-terminal" evidence="5">
    <location>
        <begin position="64"/>
        <end position="131"/>
    </location>
</feature>
<geneLocation type="plastid" evidence="7"/>
<dbReference type="GO" id="GO:0003735">
    <property type="term" value="F:structural constituent of ribosome"/>
    <property type="evidence" value="ECO:0007669"/>
    <property type="project" value="InterPro"/>
</dbReference>
<name>A0A3G3MGN6_9FLOR</name>
<evidence type="ECO:0000256" key="3">
    <source>
        <dbReference type="ARBA" id="ARBA00023274"/>
    </source>
</evidence>
<dbReference type="SUPFAM" id="SSF54736">
    <property type="entry name" value="ClpS-like"/>
    <property type="match status" value="1"/>
</dbReference>
<dbReference type="GO" id="GO:0006412">
    <property type="term" value="P:translation"/>
    <property type="evidence" value="ECO:0007669"/>
    <property type="project" value="InterPro"/>
</dbReference>
<keyword evidence="7" id="KW-0934">Plastid</keyword>
<dbReference type="InterPro" id="IPR000206">
    <property type="entry name" value="Ribosomal_bL12"/>
</dbReference>
<organism evidence="7">
    <name type="scientific">Neogoniolithon spectabile</name>
    <dbReference type="NCBI Taxonomy" id="231755"/>
    <lineage>
        <taxon>Eukaryota</taxon>
        <taxon>Rhodophyta</taxon>
        <taxon>Florideophyceae</taxon>
        <taxon>Corallinophycidae</taxon>
        <taxon>Corallinales</taxon>
        <taxon>Spongitidaceae</taxon>
        <taxon>Neogoniolithoideae</taxon>
        <taxon>Neogoniolithon</taxon>
    </lineage>
</organism>
<feature type="domain" description="Large ribosomal subunit protein bL12 oligomerization" evidence="6">
    <location>
        <begin position="4"/>
        <end position="54"/>
    </location>
</feature>
<dbReference type="FunFam" id="3.30.1390.10:FF:000001">
    <property type="entry name" value="50S ribosomal protein L7/L12"/>
    <property type="match status" value="1"/>
</dbReference>
<dbReference type="EMBL" id="MH281628">
    <property type="protein sequence ID" value="AYR05990.1"/>
    <property type="molecule type" value="Genomic_DNA"/>
</dbReference>
<dbReference type="InterPro" id="IPR014719">
    <property type="entry name" value="Ribosomal_bL12_C/ClpS-like"/>
</dbReference>
<reference evidence="7" key="1">
    <citation type="journal article" date="2018" name="Genome Biol. Evol.">
        <title>Mitochondrial and Plastid Genomes from Coralline Red Algae Provide Insights into the Incongruent Evolutionary Histories of Organelles.</title>
        <authorList>
            <person name="Lee J."/>
            <person name="Song H.J."/>
            <person name="In Park S."/>
            <person name="Lee Y.M."/>
            <person name="Jeong S.Y."/>
            <person name="Oh Cho T."/>
            <person name="Kim J.H."/>
            <person name="Choi H.G."/>
            <person name="Choi C.G."/>
            <person name="Nelson W.A."/>
            <person name="Fredericq S."/>
            <person name="Bhattacharya D."/>
            <person name="Su Yoon H."/>
        </authorList>
    </citation>
    <scope>NUCLEOTIDE SEQUENCE</scope>
</reference>
<evidence type="ECO:0000313" key="7">
    <source>
        <dbReference type="EMBL" id="AYR05990.1"/>
    </source>
</evidence>
<dbReference type="AlphaFoldDB" id="A0A3G3MGN6"/>
<keyword evidence="2 7" id="KW-0689">Ribosomal protein</keyword>
<comment type="similarity">
    <text evidence="1">Belongs to the bacterial ribosomal protein bL12 family.</text>
</comment>
<accession>A0A3G3MGN6</accession>
<dbReference type="GO" id="GO:0003729">
    <property type="term" value="F:mRNA binding"/>
    <property type="evidence" value="ECO:0007669"/>
    <property type="project" value="TreeGrafter"/>
</dbReference>
<protein>
    <recommendedName>
        <fullName evidence="4">50S ribosomal protein L12, chloroplastic</fullName>
    </recommendedName>
</protein>
<dbReference type="Pfam" id="PF00542">
    <property type="entry name" value="Ribosomal_L12"/>
    <property type="match status" value="1"/>
</dbReference>
<evidence type="ECO:0000256" key="4">
    <source>
        <dbReference type="ARBA" id="ARBA00035505"/>
    </source>
</evidence>
<dbReference type="GO" id="GO:0022625">
    <property type="term" value="C:cytosolic large ribosomal subunit"/>
    <property type="evidence" value="ECO:0007669"/>
    <property type="project" value="TreeGrafter"/>
</dbReference>
<dbReference type="NCBIfam" id="TIGR00855">
    <property type="entry name" value="L12"/>
    <property type="match status" value="1"/>
</dbReference>
<dbReference type="PANTHER" id="PTHR45987:SF4">
    <property type="entry name" value="LARGE RIBOSOMAL SUBUNIT PROTEIN BL12M"/>
    <property type="match status" value="1"/>
</dbReference>
<dbReference type="Gene3D" id="1.20.5.710">
    <property type="entry name" value="Single helix bin"/>
    <property type="match status" value="1"/>
</dbReference>
<evidence type="ECO:0000259" key="6">
    <source>
        <dbReference type="Pfam" id="PF16320"/>
    </source>
</evidence>
<dbReference type="CDD" id="cd00387">
    <property type="entry name" value="Ribosomal_L7_L12"/>
    <property type="match status" value="1"/>
</dbReference>
<dbReference type="InterPro" id="IPR008932">
    <property type="entry name" value="Ribosomal_bL12_oligo"/>
</dbReference>
<dbReference type="InterPro" id="IPR013823">
    <property type="entry name" value="Ribosomal_bL12_C"/>
</dbReference>
<proteinExistence type="inferred from homology"/>
<sequence>MSEKINSLIDELKSLTLLEAAELVREIENVFGVNASVTSAPSVVVTSSDDANGADATKQEKVEFDVVLEEVPASKKIAILKVVRSLTGLGLKDAKNLVESAPRVLKESVTREEAESVEGKLQEAGAVVSLK</sequence>
<gene>
    <name evidence="7" type="primary">rpl12</name>
</gene>
<dbReference type="SUPFAM" id="SSF48300">
    <property type="entry name" value="Ribosomal protein L7/12, oligomerisation (N-terminal) domain"/>
    <property type="match status" value="1"/>
</dbReference>
<dbReference type="RefSeq" id="YP_009541781.1">
    <property type="nucleotide sequence ID" value="NC_039978.1"/>
</dbReference>
<dbReference type="HAMAP" id="MF_00368">
    <property type="entry name" value="Ribosomal_bL12"/>
    <property type="match status" value="1"/>
</dbReference>
<keyword evidence="3" id="KW-0687">Ribonucleoprotein</keyword>